<sequence>MATQRVWYTAIMHLIFLFWFDCLSVECLKPNTDWCFTFNLLVHPNARECYTVLLQKLDGVRFGENYAMNKINFIIQDDASYLQNYEWAQALTGPGGICHGATMGQGPCEAVEGVE</sequence>
<protein>
    <submittedName>
        <fullName evidence="2">Uncharacterized protein</fullName>
    </submittedName>
</protein>
<dbReference type="AlphaFoldDB" id="A0A024FYJ1"/>
<accession>A0A024FYJ1</accession>
<evidence type="ECO:0000313" key="2">
    <source>
        <dbReference type="EMBL" id="CCI11739.1"/>
    </source>
</evidence>
<keyword evidence="3" id="KW-1185">Reference proteome</keyword>
<feature type="chain" id="PRO_5001529182" evidence="1">
    <location>
        <begin position="28"/>
        <end position="115"/>
    </location>
</feature>
<reference evidence="2 3" key="1">
    <citation type="submission" date="2012-05" db="EMBL/GenBank/DDBJ databases">
        <title>Recombination and specialization in a pathogen metapopulation.</title>
        <authorList>
            <person name="Gardiner A."/>
            <person name="Kemen E."/>
            <person name="Schultz-Larsen T."/>
            <person name="MacLean D."/>
            <person name="Van Oosterhout C."/>
            <person name="Jones J.D.G."/>
        </authorList>
    </citation>
    <scope>NUCLEOTIDE SEQUENCE [LARGE SCALE GENOMIC DNA]</scope>
    <source>
        <strain evidence="2 3">Ac Nc2</strain>
    </source>
</reference>
<comment type="caution">
    <text evidence="2">The sequence shown here is derived from an EMBL/GenBank/DDBJ whole genome shotgun (WGS) entry which is preliminary data.</text>
</comment>
<dbReference type="InParanoid" id="A0A024FYJ1"/>
<evidence type="ECO:0000256" key="1">
    <source>
        <dbReference type="SAM" id="SignalP"/>
    </source>
</evidence>
<gene>
    <name evidence="2" type="ORF">BN9_133860</name>
</gene>
<dbReference type="Proteomes" id="UP000053237">
    <property type="component" value="Unassembled WGS sequence"/>
</dbReference>
<evidence type="ECO:0000313" key="3">
    <source>
        <dbReference type="Proteomes" id="UP000053237"/>
    </source>
</evidence>
<keyword evidence="1" id="KW-0732">Signal</keyword>
<name>A0A024FYJ1_9STRA</name>
<dbReference type="EMBL" id="CAIX01001800">
    <property type="protein sequence ID" value="CCI11739.1"/>
    <property type="molecule type" value="Genomic_DNA"/>
</dbReference>
<feature type="signal peptide" evidence="1">
    <location>
        <begin position="1"/>
        <end position="27"/>
    </location>
</feature>
<proteinExistence type="predicted"/>
<organism evidence="2 3">
    <name type="scientific">Albugo candida</name>
    <dbReference type="NCBI Taxonomy" id="65357"/>
    <lineage>
        <taxon>Eukaryota</taxon>
        <taxon>Sar</taxon>
        <taxon>Stramenopiles</taxon>
        <taxon>Oomycota</taxon>
        <taxon>Peronosporomycetes</taxon>
        <taxon>Albuginales</taxon>
        <taxon>Albuginaceae</taxon>
        <taxon>Albugo</taxon>
    </lineage>
</organism>